<name>A0A1S2YR74_CICAR</name>
<dbReference type="InterPro" id="IPR036047">
    <property type="entry name" value="F-box-like_dom_sf"/>
</dbReference>
<sequence length="245" mass="29154">MASRMLLKREISKKRHAPSSLTSIESLPRDLLLEVVTNVASQSFIDLHNMKMCCKDFLEVTEDKHVLQNISLDNFPLIQWFLNERALSFLKRCMECENIESLFREGLREYFRYPNGNIDGLENLKKASQKGHKEAKYVYGMILLCSEDYESRKEGFEHMRYLRKFKCIMSSRKKVQYLTSFLWKNNGMLVRNQTPLCNSKSTCKGWRVKKGRWLLLDDDDDDIGLCEYCRWDHELEFFYKLFNVH</sequence>
<dbReference type="eggNOG" id="KOG0851">
    <property type="taxonomic scope" value="Eukaryota"/>
</dbReference>
<dbReference type="Pfam" id="PF23310">
    <property type="entry name" value="TPR_27"/>
    <property type="match status" value="1"/>
</dbReference>
<dbReference type="PANTHER" id="PTHR33784:SF10">
    <property type="entry name" value="F-BOX PROTEIN"/>
    <property type="match status" value="1"/>
</dbReference>
<dbReference type="InterPro" id="IPR001810">
    <property type="entry name" value="F-box_dom"/>
</dbReference>
<organism evidence="2 3">
    <name type="scientific">Cicer arietinum</name>
    <name type="common">Chickpea</name>
    <name type="synonym">Garbanzo</name>
    <dbReference type="NCBI Taxonomy" id="3827"/>
    <lineage>
        <taxon>Eukaryota</taxon>
        <taxon>Viridiplantae</taxon>
        <taxon>Streptophyta</taxon>
        <taxon>Embryophyta</taxon>
        <taxon>Tracheophyta</taxon>
        <taxon>Spermatophyta</taxon>
        <taxon>Magnoliopsida</taxon>
        <taxon>eudicotyledons</taxon>
        <taxon>Gunneridae</taxon>
        <taxon>Pentapetalae</taxon>
        <taxon>rosids</taxon>
        <taxon>fabids</taxon>
        <taxon>Fabales</taxon>
        <taxon>Fabaceae</taxon>
        <taxon>Papilionoideae</taxon>
        <taxon>50 kb inversion clade</taxon>
        <taxon>NPAAA clade</taxon>
        <taxon>Hologalegina</taxon>
        <taxon>IRL clade</taxon>
        <taxon>Cicereae</taxon>
        <taxon>Cicer</taxon>
    </lineage>
</organism>
<dbReference type="AlphaFoldDB" id="A0A1S2YR74"/>
<dbReference type="KEGG" id="cam:101498446"/>
<dbReference type="PROSITE" id="PS50181">
    <property type="entry name" value="FBOX"/>
    <property type="match status" value="1"/>
</dbReference>
<reference evidence="2" key="1">
    <citation type="journal article" date="2013" name="Nat. Biotechnol.">
        <title>Draft genome sequence of chickpea (Cicer arietinum) provides a resource for trait improvement.</title>
        <authorList>
            <person name="Varshney R.K."/>
            <person name="Song C."/>
            <person name="Saxena R.K."/>
            <person name="Azam S."/>
            <person name="Yu S."/>
            <person name="Sharpe A.G."/>
            <person name="Cannon S."/>
            <person name="Baek J."/>
            <person name="Rosen B.D."/>
            <person name="Tar'an B."/>
            <person name="Millan T."/>
            <person name="Zhang X."/>
            <person name="Ramsay L.D."/>
            <person name="Iwata A."/>
            <person name="Wang Y."/>
            <person name="Nelson W."/>
            <person name="Farmer A.D."/>
            <person name="Gaur P.M."/>
            <person name="Soderlund C."/>
            <person name="Penmetsa R.V."/>
            <person name="Xu C."/>
            <person name="Bharti A.K."/>
            <person name="He W."/>
            <person name="Winter P."/>
            <person name="Zhao S."/>
            <person name="Hane J.K."/>
            <person name="Carrasquilla-Garcia N."/>
            <person name="Condie J.A."/>
            <person name="Upadhyaya H.D."/>
            <person name="Luo M.C."/>
            <person name="Thudi M."/>
            <person name="Gowda C.L."/>
            <person name="Singh N.P."/>
            <person name="Lichtenzveig J."/>
            <person name="Gali K.K."/>
            <person name="Rubio J."/>
            <person name="Nadarajan N."/>
            <person name="Dolezel J."/>
            <person name="Bansal K.C."/>
            <person name="Xu X."/>
            <person name="Edwards D."/>
            <person name="Zhang G."/>
            <person name="Kahl G."/>
            <person name="Gil J."/>
            <person name="Singh K.B."/>
            <person name="Datta S.K."/>
            <person name="Jackson S.A."/>
            <person name="Wang J."/>
            <person name="Cook D.R."/>
        </authorList>
    </citation>
    <scope>NUCLEOTIDE SEQUENCE [LARGE SCALE GENOMIC DNA]</scope>
    <source>
        <strain evidence="2">cv. CDC Frontier</strain>
    </source>
</reference>
<accession>A0A1S2YR74</accession>
<feature type="domain" description="F-box" evidence="1">
    <location>
        <begin position="21"/>
        <end position="70"/>
    </location>
</feature>
<dbReference type="SUPFAM" id="SSF81383">
    <property type="entry name" value="F-box domain"/>
    <property type="match status" value="1"/>
</dbReference>
<dbReference type="OrthoDB" id="1865546at2759"/>
<gene>
    <name evidence="3" type="primary">LOC101498446</name>
</gene>
<dbReference type="GeneID" id="101498446"/>
<dbReference type="InterPro" id="IPR057136">
    <property type="entry name" value="At2g35280_TPR_dom"/>
</dbReference>
<dbReference type="Proteomes" id="UP000087171">
    <property type="component" value="Chromosome Ca7"/>
</dbReference>
<dbReference type="InterPro" id="IPR040338">
    <property type="entry name" value="At1g67623-like"/>
</dbReference>
<protein>
    <submittedName>
        <fullName evidence="3">F-box protein At1g67623</fullName>
    </submittedName>
</protein>
<proteinExistence type="predicted"/>
<evidence type="ECO:0000313" key="2">
    <source>
        <dbReference type="Proteomes" id="UP000087171"/>
    </source>
</evidence>
<dbReference type="STRING" id="3827.A0A1S2YR74"/>
<dbReference type="PaxDb" id="3827-XP_004508629.1"/>
<evidence type="ECO:0000313" key="3">
    <source>
        <dbReference type="RefSeq" id="XP_004508629.1"/>
    </source>
</evidence>
<evidence type="ECO:0000259" key="1">
    <source>
        <dbReference type="PROSITE" id="PS50181"/>
    </source>
</evidence>
<reference evidence="3" key="2">
    <citation type="submission" date="2025-08" db="UniProtKB">
        <authorList>
            <consortium name="RefSeq"/>
        </authorList>
    </citation>
    <scope>IDENTIFICATION</scope>
    <source>
        <tissue evidence="3">Etiolated seedlings</tissue>
    </source>
</reference>
<dbReference type="PANTHER" id="PTHR33784">
    <property type="entry name" value="OS05G0482100 PROTEIN"/>
    <property type="match status" value="1"/>
</dbReference>
<keyword evidence="2" id="KW-1185">Reference proteome</keyword>
<dbReference type="RefSeq" id="XP_004508629.1">
    <property type="nucleotide sequence ID" value="XM_004508572.2"/>
</dbReference>